<feature type="domain" description="Reverse transcriptase Ty1/copia-type" evidence="1">
    <location>
        <begin position="1"/>
        <end position="81"/>
    </location>
</feature>
<proteinExistence type="predicted"/>
<dbReference type="SUPFAM" id="SSF56672">
    <property type="entry name" value="DNA/RNA polymerases"/>
    <property type="match status" value="1"/>
</dbReference>
<dbReference type="EMBL" id="JACGWJ010000001">
    <property type="protein sequence ID" value="KAL0442099.1"/>
    <property type="molecule type" value="Genomic_DNA"/>
</dbReference>
<dbReference type="PANTHER" id="PTHR11439">
    <property type="entry name" value="GAG-POL-RELATED RETROTRANSPOSON"/>
    <property type="match status" value="1"/>
</dbReference>
<dbReference type="Pfam" id="PF07727">
    <property type="entry name" value="RVT_2"/>
    <property type="match status" value="1"/>
</dbReference>
<evidence type="ECO:0000313" key="2">
    <source>
        <dbReference type="EMBL" id="KAL0442099.1"/>
    </source>
</evidence>
<reference evidence="2" key="1">
    <citation type="submission" date="2020-06" db="EMBL/GenBank/DDBJ databases">
        <authorList>
            <person name="Li T."/>
            <person name="Hu X."/>
            <person name="Zhang T."/>
            <person name="Song X."/>
            <person name="Zhang H."/>
            <person name="Dai N."/>
            <person name="Sheng W."/>
            <person name="Hou X."/>
            <person name="Wei L."/>
        </authorList>
    </citation>
    <scope>NUCLEOTIDE SEQUENCE</scope>
    <source>
        <strain evidence="2">G02</strain>
        <tissue evidence="2">Leaf</tissue>
    </source>
</reference>
<evidence type="ECO:0000259" key="1">
    <source>
        <dbReference type="Pfam" id="PF07727"/>
    </source>
</evidence>
<dbReference type="InterPro" id="IPR013103">
    <property type="entry name" value="RVT_2"/>
</dbReference>
<dbReference type="AlphaFoldDB" id="A0AAW2WJP4"/>
<accession>A0AAW2WJP4</accession>
<protein>
    <submittedName>
        <fullName evidence="2">Retrovirus-related Pol polyprotein from transposon RE1</fullName>
    </submittedName>
</protein>
<dbReference type="InterPro" id="IPR043502">
    <property type="entry name" value="DNA/RNA_pol_sf"/>
</dbReference>
<reference evidence="2" key="2">
    <citation type="journal article" date="2024" name="Plant">
        <title>Genomic evolution and insights into agronomic trait innovations of Sesamum species.</title>
        <authorList>
            <person name="Miao H."/>
            <person name="Wang L."/>
            <person name="Qu L."/>
            <person name="Liu H."/>
            <person name="Sun Y."/>
            <person name="Le M."/>
            <person name="Wang Q."/>
            <person name="Wei S."/>
            <person name="Zheng Y."/>
            <person name="Lin W."/>
            <person name="Duan Y."/>
            <person name="Cao H."/>
            <person name="Xiong S."/>
            <person name="Wang X."/>
            <person name="Wei L."/>
            <person name="Li C."/>
            <person name="Ma Q."/>
            <person name="Ju M."/>
            <person name="Zhao R."/>
            <person name="Li G."/>
            <person name="Mu C."/>
            <person name="Tian Q."/>
            <person name="Mei H."/>
            <person name="Zhang T."/>
            <person name="Gao T."/>
            <person name="Zhang H."/>
        </authorList>
    </citation>
    <scope>NUCLEOTIDE SEQUENCE</scope>
    <source>
        <strain evidence="2">G02</strain>
    </source>
</reference>
<comment type="caution">
    <text evidence="2">The sequence shown here is derived from an EMBL/GenBank/DDBJ whole genome shotgun (WGS) entry which is preliminary data.</text>
</comment>
<gene>
    <name evidence="2" type="ORF">Sradi_0148800</name>
</gene>
<dbReference type="PANTHER" id="PTHR11439:SF511">
    <property type="match status" value="1"/>
</dbReference>
<sequence>MVVLVYVDDLIIVGNDAEKCKRFKKYLQGCFQIKDLGPLSYFLRLEVKRTNSGIFLSQQKYAKDIIVEVGPEDTKHVESPIPQQHGYSVNIGEPIVNAWLYRRLIGRLLYLTLTRPDLSFGVQLLSQYLKNSRKPHIDMAKRLVRYIYKAPSPGIFFPTDNNLVLKAYCDADWASCPTTRKSVSGFVTFLGNALLTWRSKKQPTVALSSAEAEYRAMATTTKEIFWLVNLLKDMFVEVPKPIHLRCDNESAMHIASNPIFHERTKHIELNCHFIREKVQAKLLNFIFVPFHHLLADIFTKVLGHDQFRKILCQLRIEVQFINLERCILKYPILLASYNVFFAHISLRGIVKNWISYFDSKSRDFSNKLKGNTYSKIQVY</sequence>
<organism evidence="2">
    <name type="scientific">Sesamum radiatum</name>
    <name type="common">Black benniseed</name>
    <dbReference type="NCBI Taxonomy" id="300843"/>
    <lineage>
        <taxon>Eukaryota</taxon>
        <taxon>Viridiplantae</taxon>
        <taxon>Streptophyta</taxon>
        <taxon>Embryophyta</taxon>
        <taxon>Tracheophyta</taxon>
        <taxon>Spermatophyta</taxon>
        <taxon>Magnoliopsida</taxon>
        <taxon>eudicotyledons</taxon>
        <taxon>Gunneridae</taxon>
        <taxon>Pentapetalae</taxon>
        <taxon>asterids</taxon>
        <taxon>lamiids</taxon>
        <taxon>Lamiales</taxon>
        <taxon>Pedaliaceae</taxon>
        <taxon>Sesamum</taxon>
    </lineage>
</organism>
<dbReference type="CDD" id="cd09272">
    <property type="entry name" value="RNase_HI_RT_Ty1"/>
    <property type="match status" value="1"/>
</dbReference>
<name>A0AAW2WJP4_SESRA</name>